<evidence type="ECO:0000256" key="1">
    <source>
        <dbReference type="SAM" id="MobiDB-lite"/>
    </source>
</evidence>
<dbReference type="AlphaFoldDB" id="A0A1F6XM07"/>
<gene>
    <name evidence="2" type="ORF">A2917_01860</name>
</gene>
<sequence length="134" mass="14755">MSENLSNPRLFPEAPKPVVEVNTEAIAANAPSNPYAAQEARRDAIVELRGEDLQADQIGKPVPLNTPPLVEVVRRPFEMPGQNRGRSNSEQITREKMLKGMSPQDIERQARINRSGATVARLALKDATDKSAKE</sequence>
<comment type="caution">
    <text evidence="2">The sequence shown here is derived from an EMBL/GenBank/DDBJ whole genome shotgun (WGS) entry which is preliminary data.</text>
</comment>
<dbReference type="STRING" id="1801780.A2917_01860"/>
<feature type="region of interest" description="Disordered" evidence="1">
    <location>
        <begin position="77"/>
        <end position="106"/>
    </location>
</feature>
<reference evidence="2 3" key="1">
    <citation type="journal article" date="2016" name="Nat. Commun.">
        <title>Thousands of microbial genomes shed light on interconnected biogeochemical processes in an aquifer system.</title>
        <authorList>
            <person name="Anantharaman K."/>
            <person name="Brown C.T."/>
            <person name="Hug L.A."/>
            <person name="Sharon I."/>
            <person name="Castelle C.J."/>
            <person name="Probst A.J."/>
            <person name="Thomas B.C."/>
            <person name="Singh A."/>
            <person name="Wilkins M.J."/>
            <person name="Karaoz U."/>
            <person name="Brodie E.L."/>
            <person name="Williams K.H."/>
            <person name="Hubbard S.S."/>
            <person name="Banfield J.F."/>
        </authorList>
    </citation>
    <scope>NUCLEOTIDE SEQUENCE [LARGE SCALE GENOMIC DNA]</scope>
</reference>
<accession>A0A1F6XM07</accession>
<protein>
    <submittedName>
        <fullName evidence="2">Uncharacterized protein</fullName>
    </submittedName>
</protein>
<proteinExistence type="predicted"/>
<organism evidence="2 3">
    <name type="scientific">Candidatus Nomurabacteria bacterium RIFCSPLOWO2_01_FULL_42_17</name>
    <dbReference type="NCBI Taxonomy" id="1801780"/>
    <lineage>
        <taxon>Bacteria</taxon>
        <taxon>Candidatus Nomuraibacteriota</taxon>
    </lineage>
</organism>
<name>A0A1F6XM07_9BACT</name>
<dbReference type="Proteomes" id="UP000178104">
    <property type="component" value="Unassembled WGS sequence"/>
</dbReference>
<evidence type="ECO:0000313" key="2">
    <source>
        <dbReference type="EMBL" id="OGI95112.1"/>
    </source>
</evidence>
<dbReference type="EMBL" id="MFVE01000007">
    <property type="protein sequence ID" value="OGI95112.1"/>
    <property type="molecule type" value="Genomic_DNA"/>
</dbReference>
<evidence type="ECO:0000313" key="3">
    <source>
        <dbReference type="Proteomes" id="UP000178104"/>
    </source>
</evidence>